<dbReference type="Pfam" id="PF00076">
    <property type="entry name" value="RRM_1"/>
    <property type="match status" value="1"/>
</dbReference>
<dbReference type="Gene3D" id="3.30.420.610">
    <property type="entry name" value="LOTUS domain-like"/>
    <property type="match status" value="1"/>
</dbReference>
<dbReference type="InterPro" id="IPR035437">
    <property type="entry name" value="SNase_OB-fold_sf"/>
</dbReference>
<feature type="compositionally biased region" description="Basic residues" evidence="7">
    <location>
        <begin position="512"/>
        <end position="526"/>
    </location>
</feature>
<dbReference type="PANTHER" id="PTHR10352">
    <property type="entry name" value="EUKARYOTIC TRANSLATION INITIATION FACTOR 3 SUBUNIT G"/>
    <property type="match status" value="1"/>
</dbReference>
<reference evidence="12" key="3">
    <citation type="submission" date="2015-06" db="UniProtKB">
        <authorList>
            <consortium name="EnsemblMetazoa"/>
        </authorList>
    </citation>
    <scope>IDENTIFICATION</scope>
</reference>
<feature type="region of interest" description="Disordered" evidence="7">
    <location>
        <begin position="492"/>
        <end position="653"/>
    </location>
</feature>
<keyword evidence="13" id="KW-1185">Reference proteome</keyword>
<dbReference type="AlphaFoldDB" id="R7UFP5"/>
<dbReference type="CDD" id="cd00590">
    <property type="entry name" value="RRM_SF"/>
    <property type="match status" value="2"/>
</dbReference>
<evidence type="ECO:0000313" key="11">
    <source>
        <dbReference type="EMBL" id="ELU02613.1"/>
    </source>
</evidence>
<dbReference type="PROSITE" id="PS51644">
    <property type="entry name" value="HTH_OST"/>
    <property type="match status" value="1"/>
</dbReference>
<feature type="compositionally biased region" description="Pro residues" evidence="7">
    <location>
        <begin position="599"/>
        <end position="613"/>
    </location>
</feature>
<evidence type="ECO:0000256" key="2">
    <source>
        <dbReference type="ARBA" id="ARBA00022490"/>
    </source>
</evidence>
<evidence type="ECO:0000259" key="8">
    <source>
        <dbReference type="PROSITE" id="PS50102"/>
    </source>
</evidence>
<dbReference type="InterPro" id="IPR025605">
    <property type="entry name" value="OST-HTH/LOTUS_dom"/>
</dbReference>
<reference evidence="13" key="1">
    <citation type="submission" date="2012-12" db="EMBL/GenBank/DDBJ databases">
        <authorList>
            <person name="Hellsten U."/>
            <person name="Grimwood J."/>
            <person name="Chapman J.A."/>
            <person name="Shapiro H."/>
            <person name="Aerts A."/>
            <person name="Otillar R.P."/>
            <person name="Terry A.Y."/>
            <person name="Boore J.L."/>
            <person name="Simakov O."/>
            <person name="Marletaz F."/>
            <person name="Cho S.-J."/>
            <person name="Edsinger-Gonzales E."/>
            <person name="Havlak P."/>
            <person name="Kuo D.-H."/>
            <person name="Larsson T."/>
            <person name="Lv J."/>
            <person name="Arendt D."/>
            <person name="Savage R."/>
            <person name="Osoegawa K."/>
            <person name="de Jong P."/>
            <person name="Lindberg D.R."/>
            <person name="Seaver E.C."/>
            <person name="Weisblat D.A."/>
            <person name="Putnam N.H."/>
            <person name="Grigoriev I.V."/>
            <person name="Rokhsar D.S."/>
        </authorList>
    </citation>
    <scope>NUCLEOTIDE SEQUENCE</scope>
    <source>
        <strain evidence="13">I ESC-2004</strain>
    </source>
</reference>
<evidence type="ECO:0000256" key="1">
    <source>
        <dbReference type="ARBA" id="ARBA00004496"/>
    </source>
</evidence>
<dbReference type="EMBL" id="AMQN01008733">
    <property type="status" value="NOT_ANNOTATED_CDS"/>
    <property type="molecule type" value="Genomic_DNA"/>
</dbReference>
<dbReference type="Gene3D" id="2.30.30.140">
    <property type="match status" value="1"/>
</dbReference>
<evidence type="ECO:0000259" key="10">
    <source>
        <dbReference type="PROSITE" id="PS51644"/>
    </source>
</evidence>
<feature type="region of interest" description="Disordered" evidence="7">
    <location>
        <begin position="198"/>
        <end position="231"/>
    </location>
</feature>
<keyword evidence="4" id="KW-0744">Spermatogenesis</keyword>
<accession>R7UFP5</accession>
<dbReference type="EnsemblMetazoa" id="CapteT217767">
    <property type="protein sequence ID" value="CapteP217767"/>
    <property type="gene ID" value="CapteG217767"/>
</dbReference>
<dbReference type="Gene3D" id="2.40.50.90">
    <property type="match status" value="1"/>
</dbReference>
<feature type="compositionally biased region" description="Low complexity" evidence="7">
    <location>
        <begin position="210"/>
        <end position="223"/>
    </location>
</feature>
<dbReference type="SMART" id="SM00333">
    <property type="entry name" value="TUDOR"/>
    <property type="match status" value="1"/>
</dbReference>
<evidence type="ECO:0000313" key="13">
    <source>
        <dbReference type="Proteomes" id="UP000014760"/>
    </source>
</evidence>
<dbReference type="SUPFAM" id="SSF54928">
    <property type="entry name" value="RNA-binding domain, RBD"/>
    <property type="match status" value="1"/>
</dbReference>
<dbReference type="GO" id="GO:0005737">
    <property type="term" value="C:cytoplasm"/>
    <property type="evidence" value="ECO:0007669"/>
    <property type="project" value="UniProtKB-SubCell"/>
</dbReference>
<keyword evidence="2" id="KW-0963">Cytoplasm</keyword>
<evidence type="ECO:0000256" key="6">
    <source>
        <dbReference type="PROSITE-ProRule" id="PRU00176"/>
    </source>
</evidence>
<dbReference type="PROSITE" id="PS50304">
    <property type="entry name" value="TUDOR"/>
    <property type="match status" value="1"/>
</dbReference>
<organism evidence="11">
    <name type="scientific">Capitella teleta</name>
    <name type="common">Polychaete worm</name>
    <dbReference type="NCBI Taxonomy" id="283909"/>
    <lineage>
        <taxon>Eukaryota</taxon>
        <taxon>Metazoa</taxon>
        <taxon>Spiralia</taxon>
        <taxon>Lophotrochozoa</taxon>
        <taxon>Annelida</taxon>
        <taxon>Polychaeta</taxon>
        <taxon>Sedentaria</taxon>
        <taxon>Scolecida</taxon>
        <taxon>Capitellidae</taxon>
        <taxon>Capitella</taxon>
    </lineage>
</organism>
<dbReference type="InterPro" id="IPR035979">
    <property type="entry name" value="RBD_domain_sf"/>
</dbReference>
<dbReference type="GO" id="GO:0030154">
    <property type="term" value="P:cell differentiation"/>
    <property type="evidence" value="ECO:0007669"/>
    <property type="project" value="UniProtKB-ARBA"/>
</dbReference>
<dbReference type="GO" id="GO:0007283">
    <property type="term" value="P:spermatogenesis"/>
    <property type="evidence" value="ECO:0007669"/>
    <property type="project" value="UniProtKB-KW"/>
</dbReference>
<feature type="compositionally biased region" description="Low complexity" evidence="7">
    <location>
        <begin position="94"/>
        <end position="106"/>
    </location>
</feature>
<dbReference type="STRING" id="283909.R7UFP5"/>
<comment type="subcellular location">
    <subcellularLocation>
        <location evidence="1">Cytoplasm</location>
    </subcellularLocation>
</comment>
<feature type="domain" description="RRM" evidence="8">
    <location>
        <begin position="231"/>
        <end position="302"/>
    </location>
</feature>
<feature type="domain" description="Tudor" evidence="9">
    <location>
        <begin position="739"/>
        <end position="797"/>
    </location>
</feature>
<evidence type="ECO:0000256" key="5">
    <source>
        <dbReference type="ARBA" id="ARBA00022884"/>
    </source>
</evidence>
<dbReference type="EMBL" id="KB303858">
    <property type="protein sequence ID" value="ELU02613.1"/>
    <property type="molecule type" value="Genomic_DNA"/>
</dbReference>
<dbReference type="Pfam" id="PF12872">
    <property type="entry name" value="OST-HTH"/>
    <property type="match status" value="1"/>
</dbReference>
<evidence type="ECO:0000256" key="3">
    <source>
        <dbReference type="ARBA" id="ARBA00022737"/>
    </source>
</evidence>
<dbReference type="HOGENOM" id="CLU_341712_0_0_1"/>
<dbReference type="InterPro" id="IPR002999">
    <property type="entry name" value="Tudor"/>
</dbReference>
<sequence>MTRVPDDLKVEIRSVLLSTIGGIKTNFFLKEFKDLTQYELNYRKYGFSSLSEFLASMPDVCRLDFNKQGQPAVFGILTNEMHENPTARKAKFKQPNSSQQNQSSPPIVNNTSSADYKHWESIIQRGTNGLFSLCIFKKGSPEEVTVNNEMLKDFARYGEIVGQSSTKHNFFIRYDNKKSAVEAAVALESKYKIKEALDRNSRKTAETQEQPKQASQPAKPQPSTQIQPKNSTVFIHNLPDNTKKDDLMRLFAKHKPQNIHISKKVGHASVVLSTVEAVPEMIKEYNGYYWRDHKLHLEPSKVQYGYSDRSSDSSASEMTENFSKVKIGNSTCAENGREEFFAQRFGQKASSGSAVSDDRGSASSSSTSDDLYDLHIKNFPSHITNHDLLEIYQQYRAMRARVIRKGMHTQYAFVSFPTWELAERAFLETDGMQLEDRQLMVSFGTRTICEDAIVKHKLGLSITVEKKGGRKVLSKETPAHLAMKTRKLPHAPPILESIYGGPPPLERTQPLHPRRHSALHHPRPRRLGGPPPLEHISGGPPPLERAAGGPPPLERAAGGPPPLERAVGGPPPLERVAGGPSPLEGAAGGPSPLERAAGGPPPLEGAAGGPPPLEGAAGGPSPLVHNGGGPALLEHTPHSEKRSHKSSLSDESWVTVLSEDENESLPPMMQRGMLERFSQEVFSCPCVFPMAGKHSLLLFIEPTEIVDDHFFYAHIEDEERDDEMDFASLCALVSEVAPSLPYTKTKMAAAQFDGGWWRVWVYGLQGSRAEVYYMDWGNTDCVSISDLRSLPDEYCEVAPFAIPFKSIDGCANQLSLLETIRGFIVPVRFY</sequence>
<dbReference type="InterPro" id="IPR012677">
    <property type="entry name" value="Nucleotide-bd_a/b_plait_sf"/>
</dbReference>
<proteinExistence type="predicted"/>
<dbReference type="InterPro" id="IPR041966">
    <property type="entry name" value="LOTUS-like"/>
</dbReference>
<name>R7UFP5_CAPTE</name>
<reference evidence="11 13" key="2">
    <citation type="journal article" date="2013" name="Nature">
        <title>Insights into bilaterian evolution from three spiralian genomes.</title>
        <authorList>
            <person name="Simakov O."/>
            <person name="Marletaz F."/>
            <person name="Cho S.J."/>
            <person name="Edsinger-Gonzales E."/>
            <person name="Havlak P."/>
            <person name="Hellsten U."/>
            <person name="Kuo D.H."/>
            <person name="Larsson T."/>
            <person name="Lv J."/>
            <person name="Arendt D."/>
            <person name="Savage R."/>
            <person name="Osoegawa K."/>
            <person name="de Jong P."/>
            <person name="Grimwood J."/>
            <person name="Chapman J.A."/>
            <person name="Shapiro H."/>
            <person name="Aerts A."/>
            <person name="Otillar R.P."/>
            <person name="Terry A.Y."/>
            <person name="Boore J.L."/>
            <person name="Grigoriev I.V."/>
            <person name="Lindberg D.R."/>
            <person name="Seaver E.C."/>
            <person name="Weisblat D.A."/>
            <person name="Putnam N.H."/>
            <person name="Rokhsar D.S."/>
        </authorList>
    </citation>
    <scope>NUCLEOTIDE SEQUENCE</scope>
    <source>
        <strain evidence="11 13">I ESC-2004</strain>
    </source>
</reference>
<evidence type="ECO:0008006" key="14">
    <source>
        <dbReference type="Google" id="ProtNLM"/>
    </source>
</evidence>
<evidence type="ECO:0000313" key="12">
    <source>
        <dbReference type="EnsemblMetazoa" id="CapteP217767"/>
    </source>
</evidence>
<feature type="domain" description="HTH OST-type" evidence="10">
    <location>
        <begin position="4"/>
        <end position="77"/>
    </location>
</feature>
<evidence type="ECO:0000256" key="7">
    <source>
        <dbReference type="SAM" id="MobiDB-lite"/>
    </source>
</evidence>
<dbReference type="Proteomes" id="UP000014760">
    <property type="component" value="Unassembled WGS sequence"/>
</dbReference>
<dbReference type="OMA" id="HVENEKF"/>
<dbReference type="SMART" id="SM00360">
    <property type="entry name" value="RRM"/>
    <property type="match status" value="2"/>
</dbReference>
<evidence type="ECO:0000256" key="4">
    <source>
        <dbReference type="ARBA" id="ARBA00022871"/>
    </source>
</evidence>
<feature type="region of interest" description="Disordered" evidence="7">
    <location>
        <begin position="86"/>
        <end position="110"/>
    </location>
</feature>
<feature type="domain" description="RRM" evidence="8">
    <location>
        <begin position="372"/>
        <end position="446"/>
    </location>
</feature>
<dbReference type="InterPro" id="IPR000504">
    <property type="entry name" value="RRM_dom"/>
</dbReference>
<keyword evidence="5 6" id="KW-0694">RNA-binding</keyword>
<dbReference type="Pfam" id="PF00567">
    <property type="entry name" value="TUDOR"/>
    <property type="match status" value="1"/>
</dbReference>
<keyword evidence="4" id="KW-0221">Differentiation</keyword>
<dbReference type="Gene3D" id="3.30.70.330">
    <property type="match status" value="2"/>
</dbReference>
<feature type="compositionally biased region" description="Pro residues" evidence="7">
    <location>
        <begin position="529"/>
        <end position="573"/>
    </location>
</feature>
<dbReference type="PROSITE" id="PS50102">
    <property type="entry name" value="RRM"/>
    <property type="match status" value="2"/>
</dbReference>
<evidence type="ECO:0000259" key="9">
    <source>
        <dbReference type="PROSITE" id="PS50304"/>
    </source>
</evidence>
<dbReference type="GO" id="GO:0003723">
    <property type="term" value="F:RNA binding"/>
    <property type="evidence" value="ECO:0007669"/>
    <property type="project" value="UniProtKB-UniRule"/>
</dbReference>
<protein>
    <recommendedName>
        <fullName evidence="14">Tudor domain-containing protein 5</fullName>
    </recommendedName>
</protein>
<dbReference type="SUPFAM" id="SSF63748">
    <property type="entry name" value="Tudor/PWWP/MBT"/>
    <property type="match status" value="1"/>
</dbReference>
<keyword evidence="3" id="KW-0677">Repeat</keyword>
<gene>
    <name evidence="11" type="ORF">CAPTEDRAFT_217767</name>
</gene>
<dbReference type="OrthoDB" id="1879688at2759"/>